<sequence length="63" mass="7478">MMVYLHKGKTKEIRNIKNIVIKNGKIVFTLLNEKVIKIERYKIIGIQSDLIEEEHTYMDILSM</sequence>
<reference evidence="1 2" key="1">
    <citation type="submission" date="2023-07" db="EMBL/GenBank/DDBJ databases">
        <title>Genomic Encyclopedia of Type Strains, Phase IV (KMG-IV): sequencing the most valuable type-strain genomes for metagenomic binning, comparative biology and taxonomic classification.</title>
        <authorList>
            <person name="Goeker M."/>
        </authorList>
    </citation>
    <scope>NUCLEOTIDE SEQUENCE [LARGE SCALE GENOMIC DNA]</scope>
    <source>
        <strain evidence="1 2">DSM 16784</strain>
    </source>
</reference>
<keyword evidence="2" id="KW-1185">Reference proteome</keyword>
<dbReference type="EMBL" id="JAUSUR010000010">
    <property type="protein sequence ID" value="MDQ0363234.1"/>
    <property type="molecule type" value="Genomic_DNA"/>
</dbReference>
<evidence type="ECO:0000313" key="2">
    <source>
        <dbReference type="Proteomes" id="UP001230220"/>
    </source>
</evidence>
<accession>A0ABU0E8L6</accession>
<name>A0ABU0E8L6_9FIRM</name>
<protein>
    <submittedName>
        <fullName evidence="1">Uncharacterized protein</fullName>
    </submittedName>
</protein>
<gene>
    <name evidence="1" type="ORF">J2S15_003995</name>
</gene>
<evidence type="ECO:0000313" key="1">
    <source>
        <dbReference type="EMBL" id="MDQ0363234.1"/>
    </source>
</evidence>
<proteinExistence type="predicted"/>
<comment type="caution">
    <text evidence="1">The sequence shown here is derived from an EMBL/GenBank/DDBJ whole genome shotgun (WGS) entry which is preliminary data.</text>
</comment>
<organism evidence="1 2">
    <name type="scientific">Breznakia pachnodae</name>
    <dbReference type="NCBI Taxonomy" id="265178"/>
    <lineage>
        <taxon>Bacteria</taxon>
        <taxon>Bacillati</taxon>
        <taxon>Bacillota</taxon>
        <taxon>Erysipelotrichia</taxon>
        <taxon>Erysipelotrichales</taxon>
        <taxon>Erysipelotrichaceae</taxon>
        <taxon>Breznakia</taxon>
    </lineage>
</organism>
<dbReference type="Proteomes" id="UP001230220">
    <property type="component" value="Unassembled WGS sequence"/>
</dbReference>
<dbReference type="RefSeq" id="WP_307412047.1">
    <property type="nucleotide sequence ID" value="NZ_JAUSUR010000010.1"/>
</dbReference>